<reference evidence="1 2" key="1">
    <citation type="submission" date="2013-11" db="EMBL/GenBank/DDBJ databases">
        <title>The Genome Sequence of Phytophthora parasitica P1976.</title>
        <authorList>
            <consortium name="The Broad Institute Genomics Platform"/>
            <person name="Russ C."/>
            <person name="Tyler B."/>
            <person name="Panabieres F."/>
            <person name="Shan W."/>
            <person name="Tripathy S."/>
            <person name="Grunwald N."/>
            <person name="Machado M."/>
            <person name="Johnson C.S."/>
            <person name="Walker B."/>
            <person name="Young S."/>
            <person name="Zeng Q."/>
            <person name="Gargeya S."/>
            <person name="Fitzgerald M."/>
            <person name="Haas B."/>
            <person name="Abouelleil A."/>
            <person name="Allen A.W."/>
            <person name="Alvarado L."/>
            <person name="Arachchi H.M."/>
            <person name="Berlin A.M."/>
            <person name="Chapman S.B."/>
            <person name="Gainer-Dewar J."/>
            <person name="Goldberg J."/>
            <person name="Griggs A."/>
            <person name="Gujja S."/>
            <person name="Hansen M."/>
            <person name="Howarth C."/>
            <person name="Imamovic A."/>
            <person name="Ireland A."/>
            <person name="Larimer J."/>
            <person name="McCowan C."/>
            <person name="Murphy C."/>
            <person name="Pearson M."/>
            <person name="Poon T.W."/>
            <person name="Priest M."/>
            <person name="Roberts A."/>
            <person name="Saif S."/>
            <person name="Shea T."/>
            <person name="Sisk P."/>
            <person name="Sykes S."/>
            <person name="Wortman J."/>
            <person name="Nusbaum C."/>
            <person name="Birren B."/>
        </authorList>
    </citation>
    <scope>NUCLEOTIDE SEQUENCE [LARGE SCALE GENOMIC DNA]</scope>
    <source>
        <strain evidence="1 2">P1976</strain>
    </source>
</reference>
<proteinExistence type="predicted"/>
<dbReference type="AlphaFoldDB" id="A0A081AAZ1"/>
<accession>A0A081AAZ1</accession>
<dbReference type="OrthoDB" id="93877at2759"/>
<comment type="caution">
    <text evidence="1">The sequence shown here is derived from an EMBL/GenBank/DDBJ whole genome shotgun (WGS) entry which is preliminary data.</text>
</comment>
<evidence type="ECO:0000313" key="1">
    <source>
        <dbReference type="EMBL" id="ETO76052.1"/>
    </source>
</evidence>
<dbReference type="Proteomes" id="UP000028582">
    <property type="component" value="Unassembled WGS sequence"/>
</dbReference>
<evidence type="ECO:0000313" key="2">
    <source>
        <dbReference type="Proteomes" id="UP000028582"/>
    </source>
</evidence>
<name>A0A081AAZ1_PHYNI</name>
<sequence length="118" mass="13020">ANDVNLASVRARLRITAKVVWTSTHIVKTGELARIHLVDEHAPEPLAEMKKTFQDDYEHDYLTVDQLLITATIFGCTADSPGIPPDGAIVTITNPSKIGLFMDKACQLTTRLANFHFS</sequence>
<feature type="non-terminal residue" evidence="1">
    <location>
        <position position="1"/>
    </location>
</feature>
<organism evidence="1 2">
    <name type="scientific">Phytophthora nicotianae P1976</name>
    <dbReference type="NCBI Taxonomy" id="1317066"/>
    <lineage>
        <taxon>Eukaryota</taxon>
        <taxon>Sar</taxon>
        <taxon>Stramenopiles</taxon>
        <taxon>Oomycota</taxon>
        <taxon>Peronosporomycetes</taxon>
        <taxon>Peronosporales</taxon>
        <taxon>Peronosporaceae</taxon>
        <taxon>Phytophthora</taxon>
    </lineage>
</organism>
<dbReference type="EMBL" id="ANJA01001602">
    <property type="protein sequence ID" value="ETO76052.1"/>
    <property type="molecule type" value="Genomic_DNA"/>
</dbReference>
<protein>
    <submittedName>
        <fullName evidence="1">Uncharacterized protein</fullName>
    </submittedName>
</protein>
<gene>
    <name evidence="1" type="ORF">F444_08487</name>
</gene>